<organism evidence="3 4">
    <name type="scientific">Herrania umbratica</name>
    <dbReference type="NCBI Taxonomy" id="108875"/>
    <lineage>
        <taxon>Eukaryota</taxon>
        <taxon>Viridiplantae</taxon>
        <taxon>Streptophyta</taxon>
        <taxon>Embryophyta</taxon>
        <taxon>Tracheophyta</taxon>
        <taxon>Spermatophyta</taxon>
        <taxon>Magnoliopsida</taxon>
        <taxon>eudicotyledons</taxon>
        <taxon>Gunneridae</taxon>
        <taxon>Pentapetalae</taxon>
        <taxon>rosids</taxon>
        <taxon>malvids</taxon>
        <taxon>Malvales</taxon>
        <taxon>Malvaceae</taxon>
        <taxon>Byttnerioideae</taxon>
        <taxon>Herrania</taxon>
    </lineage>
</organism>
<dbReference type="InterPro" id="IPR002885">
    <property type="entry name" value="PPR_rpt"/>
</dbReference>
<dbReference type="Pfam" id="PF01535">
    <property type="entry name" value="PPR"/>
    <property type="match status" value="2"/>
</dbReference>
<evidence type="ECO:0000256" key="1">
    <source>
        <dbReference type="ARBA" id="ARBA00007626"/>
    </source>
</evidence>
<sequence length="246" mass="28388">MERIFNCSKWVSECWDDGESFADAKEDESVMPLQRRKLAFEFLLNLYAKTNNKNELYRVRNAYKPSYVLVDTSCCHMITALAQLDDLDGAEKIFGEWELQCTIYDLRADSVVNSAERGRTPYASTWNVLAMGFMEHNQMPKAVKMLKKAMSVGRRGWRPSSMVFAARLEYLEEQGDGRGMEEMVCLLKNSGPLTRDMYHSLLRCRIKTVSEIVDQMKMDGFDADKETHKILESVPSLLPHWGRLFL</sequence>
<keyword evidence="3" id="KW-1185">Reference proteome</keyword>
<dbReference type="PANTHER" id="PTHR45717:SF6">
    <property type="entry name" value="PENTACOTRIPEPTIDE-REPEAT REGION OF PRORP DOMAIN-CONTAINING PROTEIN"/>
    <property type="match status" value="1"/>
</dbReference>
<dbReference type="InterPro" id="IPR011990">
    <property type="entry name" value="TPR-like_helical_dom_sf"/>
</dbReference>
<dbReference type="Proteomes" id="UP000504621">
    <property type="component" value="Unplaced"/>
</dbReference>
<dbReference type="Gene3D" id="1.25.40.10">
    <property type="entry name" value="Tetratricopeptide repeat domain"/>
    <property type="match status" value="1"/>
</dbReference>
<evidence type="ECO:0000256" key="2">
    <source>
        <dbReference type="ARBA" id="ARBA00022737"/>
    </source>
</evidence>
<dbReference type="AlphaFoldDB" id="A0A6J1BMX1"/>
<dbReference type="GO" id="GO:0005739">
    <property type="term" value="C:mitochondrion"/>
    <property type="evidence" value="ECO:0007669"/>
    <property type="project" value="TreeGrafter"/>
</dbReference>
<dbReference type="GeneID" id="110428190"/>
<name>A0A6J1BMX1_9ROSI</name>
<evidence type="ECO:0000313" key="3">
    <source>
        <dbReference type="Proteomes" id="UP000504621"/>
    </source>
</evidence>
<comment type="similarity">
    <text evidence="1">Belongs to the PPR family. P subfamily.</text>
</comment>
<dbReference type="GO" id="GO:0003729">
    <property type="term" value="F:mRNA binding"/>
    <property type="evidence" value="ECO:0007669"/>
    <property type="project" value="UniProtKB-ARBA"/>
</dbReference>
<protein>
    <submittedName>
        <fullName evidence="4">Pentatricopeptide repeat-containing protein At2g20710, mitochondrial-like</fullName>
    </submittedName>
</protein>
<keyword evidence="2" id="KW-0677">Repeat</keyword>
<reference evidence="4" key="1">
    <citation type="submission" date="2025-08" db="UniProtKB">
        <authorList>
            <consortium name="RefSeq"/>
        </authorList>
    </citation>
    <scope>IDENTIFICATION</scope>
    <source>
        <tissue evidence="4">Leaf</tissue>
    </source>
</reference>
<evidence type="ECO:0000313" key="4">
    <source>
        <dbReference type="RefSeq" id="XP_021299614.1"/>
    </source>
</evidence>
<dbReference type="PANTHER" id="PTHR45717">
    <property type="entry name" value="OS12G0527900 PROTEIN"/>
    <property type="match status" value="1"/>
</dbReference>
<gene>
    <name evidence="4" type="primary">LOC110428190</name>
</gene>
<proteinExistence type="inferred from homology"/>
<accession>A0A6J1BMX1</accession>
<dbReference type="RefSeq" id="XP_021299614.1">
    <property type="nucleotide sequence ID" value="XM_021443939.1"/>
</dbReference>
<dbReference type="OrthoDB" id="1890565at2759"/>